<keyword evidence="1" id="KW-1133">Transmembrane helix</keyword>
<feature type="transmembrane region" description="Helical" evidence="1">
    <location>
        <begin position="93"/>
        <end position="113"/>
    </location>
</feature>
<evidence type="ECO:0008006" key="4">
    <source>
        <dbReference type="Google" id="ProtNLM"/>
    </source>
</evidence>
<keyword evidence="3" id="KW-1185">Reference proteome</keyword>
<keyword evidence="1" id="KW-0812">Transmembrane</keyword>
<dbReference type="Proteomes" id="UP001224516">
    <property type="component" value="Unassembled WGS sequence"/>
</dbReference>
<evidence type="ECO:0000313" key="2">
    <source>
        <dbReference type="EMBL" id="MEJ8674581.1"/>
    </source>
</evidence>
<sequence>MEFTGLITPYSVNRPLSNDERDRQLKQKEKLNTGLYHQLSVIEINSNYLEIVDKFFFDKGAWTLVCLIVIAWCGGGALLATIGAVVEICKGDWGAAMLFILSFLGVLISYLMWMCMRKEINYTHYPIRFNRKTRMVHVFRQDGTVLSVKWDKVFFTQILVTYGMWDMVGHVLDEDGVTVRETFGLPGRCCTNPPPARLGKIVA</sequence>
<dbReference type="RefSeq" id="WP_307910886.1">
    <property type="nucleotide sequence ID" value="NZ_JAVFJF020000011.1"/>
</dbReference>
<gene>
    <name evidence="2" type="ORF">QCL97_007585</name>
</gene>
<name>A0ABU8V0C3_9NEIS</name>
<organism evidence="2 3">
    <name type="scientific">Chromobacterium amazonense</name>
    <dbReference type="NCBI Taxonomy" id="1382803"/>
    <lineage>
        <taxon>Bacteria</taxon>
        <taxon>Pseudomonadati</taxon>
        <taxon>Pseudomonadota</taxon>
        <taxon>Betaproteobacteria</taxon>
        <taxon>Neisseriales</taxon>
        <taxon>Chromobacteriaceae</taxon>
        <taxon>Chromobacterium</taxon>
    </lineage>
</organism>
<accession>A0ABU8V0C3</accession>
<protein>
    <recommendedName>
        <fullName evidence="4">YcxB-like protein domain-containing protein</fullName>
    </recommendedName>
</protein>
<reference evidence="2 3" key="1">
    <citation type="submission" date="2023-12" db="EMBL/GenBank/DDBJ databases">
        <title>Evaluation and characterization of a potential secondary metabolite violacein from indigenous Chromobacterium amazonense SAM215.</title>
        <authorList>
            <person name="Tarafdar M.R."/>
            <person name="Abedin S.M."/>
            <person name="Atiqua A."/>
            <person name="Saha A."/>
            <person name="Khan S.N."/>
        </authorList>
    </citation>
    <scope>NUCLEOTIDE SEQUENCE [LARGE SCALE GENOMIC DNA]</scope>
    <source>
        <strain evidence="2 3">SAM215</strain>
    </source>
</reference>
<dbReference type="EMBL" id="JAVFJF020000011">
    <property type="protein sequence ID" value="MEJ8674581.1"/>
    <property type="molecule type" value="Genomic_DNA"/>
</dbReference>
<evidence type="ECO:0000256" key="1">
    <source>
        <dbReference type="SAM" id="Phobius"/>
    </source>
</evidence>
<evidence type="ECO:0000313" key="3">
    <source>
        <dbReference type="Proteomes" id="UP001224516"/>
    </source>
</evidence>
<feature type="transmembrane region" description="Helical" evidence="1">
    <location>
        <begin position="61"/>
        <end position="86"/>
    </location>
</feature>
<comment type="caution">
    <text evidence="2">The sequence shown here is derived from an EMBL/GenBank/DDBJ whole genome shotgun (WGS) entry which is preliminary data.</text>
</comment>
<keyword evidence="1" id="KW-0472">Membrane</keyword>
<proteinExistence type="predicted"/>